<feature type="transmembrane region" description="Helical" evidence="6">
    <location>
        <begin position="51"/>
        <end position="73"/>
    </location>
</feature>
<dbReference type="InterPro" id="IPR020846">
    <property type="entry name" value="MFS_dom"/>
</dbReference>
<feature type="transmembrane region" description="Helical" evidence="6">
    <location>
        <begin position="162"/>
        <end position="193"/>
    </location>
</feature>
<feature type="transmembrane region" description="Helical" evidence="6">
    <location>
        <begin position="129"/>
        <end position="150"/>
    </location>
</feature>
<name>A0A179I9W8_CORDF</name>
<gene>
    <name evidence="8" type="ORF">LLEC1_04265</name>
</gene>
<dbReference type="PANTHER" id="PTHR23502">
    <property type="entry name" value="MAJOR FACILITATOR SUPERFAMILY"/>
    <property type="match status" value="1"/>
</dbReference>
<dbReference type="Gene3D" id="1.20.1720.10">
    <property type="entry name" value="Multidrug resistance protein D"/>
    <property type="match status" value="1"/>
</dbReference>
<keyword evidence="9" id="KW-1185">Reference proteome</keyword>
<dbReference type="EMBL" id="LUKN01002815">
    <property type="protein sequence ID" value="OAQ98559.1"/>
    <property type="molecule type" value="Genomic_DNA"/>
</dbReference>
<dbReference type="OrthoDB" id="5296287at2759"/>
<accession>A0A179I9W8</accession>
<dbReference type="Gene3D" id="1.20.1250.20">
    <property type="entry name" value="MFS general substrate transporter like domains"/>
    <property type="match status" value="1"/>
</dbReference>
<feature type="non-terminal residue" evidence="8">
    <location>
        <position position="207"/>
    </location>
</feature>
<evidence type="ECO:0000256" key="5">
    <source>
        <dbReference type="ARBA" id="ARBA00023136"/>
    </source>
</evidence>
<keyword evidence="5 6" id="KW-0472">Membrane</keyword>
<comment type="similarity">
    <text evidence="2">Belongs to the major facilitator superfamily.</text>
</comment>
<dbReference type="PANTHER" id="PTHR23502:SF68">
    <property type="entry name" value="MULTIDRUG TRANSPORTER, PUTATIVE (AFU_ORTHOLOGUE AFUA_3G01120)-RELATED"/>
    <property type="match status" value="1"/>
</dbReference>
<evidence type="ECO:0000256" key="4">
    <source>
        <dbReference type="ARBA" id="ARBA00022989"/>
    </source>
</evidence>
<keyword evidence="4 6" id="KW-1133">Transmembrane helix</keyword>
<dbReference type="InterPro" id="IPR036259">
    <property type="entry name" value="MFS_trans_sf"/>
</dbReference>
<proteinExistence type="inferred from homology"/>
<comment type="caution">
    <text evidence="8">The sequence shown here is derived from an EMBL/GenBank/DDBJ whole genome shotgun (WGS) entry which is preliminary data.</text>
</comment>
<feature type="transmembrane region" description="Helical" evidence="6">
    <location>
        <begin position="105"/>
        <end position="122"/>
    </location>
</feature>
<evidence type="ECO:0000256" key="6">
    <source>
        <dbReference type="SAM" id="Phobius"/>
    </source>
</evidence>
<comment type="subcellular location">
    <subcellularLocation>
        <location evidence="1">Membrane</location>
        <topology evidence="1">Multi-pass membrane protein</topology>
    </subcellularLocation>
</comment>
<evidence type="ECO:0000256" key="1">
    <source>
        <dbReference type="ARBA" id="ARBA00004141"/>
    </source>
</evidence>
<organism evidence="8 9">
    <name type="scientific">Cordyceps confragosa</name>
    <name type="common">Lecanicillium lecanii</name>
    <dbReference type="NCBI Taxonomy" id="2714763"/>
    <lineage>
        <taxon>Eukaryota</taxon>
        <taxon>Fungi</taxon>
        <taxon>Dikarya</taxon>
        <taxon>Ascomycota</taxon>
        <taxon>Pezizomycotina</taxon>
        <taxon>Sordariomycetes</taxon>
        <taxon>Hypocreomycetidae</taxon>
        <taxon>Hypocreales</taxon>
        <taxon>Cordycipitaceae</taxon>
        <taxon>Akanthomyces</taxon>
    </lineage>
</organism>
<evidence type="ECO:0000259" key="7">
    <source>
        <dbReference type="PROSITE" id="PS50850"/>
    </source>
</evidence>
<sequence>MFAPAAAQLADDFHITSSTIVSFTVSIYILGYAIGPLLLSPMSELYGRLIMYRACGVVYTIAGAVTVATFFLMKETLEPFLLGERLMMRGTTGRSGEPERRPLPLLWFSLVPPVGLFGYGWSADKAAPWIVTILGTLLIGVGSMMILIPVQSYLVDAFNREAAASAIAAATIVRSFFGAFFATYWPVLVSAFWSRYGEMLTVRFLLK</sequence>
<dbReference type="Proteomes" id="UP000243081">
    <property type="component" value="Unassembled WGS sequence"/>
</dbReference>
<dbReference type="OMA" id="QNTHWIV"/>
<dbReference type="AlphaFoldDB" id="A0A179I9W8"/>
<protein>
    <recommendedName>
        <fullName evidence="7">Major facilitator superfamily (MFS) profile domain-containing protein</fullName>
    </recommendedName>
</protein>
<feature type="transmembrane region" description="Helical" evidence="6">
    <location>
        <begin position="20"/>
        <end position="39"/>
    </location>
</feature>
<keyword evidence="3 6" id="KW-0812">Transmembrane</keyword>
<evidence type="ECO:0000313" key="8">
    <source>
        <dbReference type="EMBL" id="OAQ98559.1"/>
    </source>
</evidence>
<evidence type="ECO:0000256" key="2">
    <source>
        <dbReference type="ARBA" id="ARBA00008335"/>
    </source>
</evidence>
<feature type="domain" description="Major facilitator superfamily (MFS) profile" evidence="7">
    <location>
        <begin position="1"/>
        <end position="207"/>
    </location>
</feature>
<evidence type="ECO:0000313" key="9">
    <source>
        <dbReference type="Proteomes" id="UP000243081"/>
    </source>
</evidence>
<dbReference type="GO" id="GO:0022857">
    <property type="term" value="F:transmembrane transporter activity"/>
    <property type="evidence" value="ECO:0007669"/>
    <property type="project" value="InterPro"/>
</dbReference>
<dbReference type="GO" id="GO:0016020">
    <property type="term" value="C:membrane"/>
    <property type="evidence" value="ECO:0007669"/>
    <property type="project" value="UniProtKB-SubCell"/>
</dbReference>
<evidence type="ECO:0000256" key="3">
    <source>
        <dbReference type="ARBA" id="ARBA00022692"/>
    </source>
</evidence>
<dbReference type="SUPFAM" id="SSF103473">
    <property type="entry name" value="MFS general substrate transporter"/>
    <property type="match status" value="2"/>
</dbReference>
<dbReference type="PROSITE" id="PS50850">
    <property type="entry name" value="MFS"/>
    <property type="match status" value="1"/>
</dbReference>
<reference evidence="8 9" key="1">
    <citation type="submission" date="2016-03" db="EMBL/GenBank/DDBJ databases">
        <title>Fine-scale spatial genetic structure of a fungal parasite of coffee scale insects.</title>
        <authorList>
            <person name="Jackson D."/>
            <person name="Zemenick K.A."/>
            <person name="Malloure B."/>
            <person name="Quandt C.A."/>
            <person name="James T.Y."/>
        </authorList>
    </citation>
    <scope>NUCLEOTIDE SEQUENCE [LARGE SCALE GENOMIC DNA]</scope>
    <source>
        <strain evidence="8 9">UM487</strain>
    </source>
</reference>